<protein>
    <submittedName>
        <fullName evidence="1">Uncharacterized protein</fullName>
    </submittedName>
</protein>
<accession>A0AAN5CF52</accession>
<sequence>GLTERAMVYQSLKIEMASGNQTIVNLLAYHPGATKHAFSIGMGKAMSGVPFGDEDIGVRQICILLITLTRHLPSLSPFSPLLLGRPSPSHFLPHS</sequence>
<keyword evidence="2" id="KW-1185">Reference proteome</keyword>
<gene>
    <name evidence="1" type="ORF">PMAYCL1PPCAC_13865</name>
</gene>
<reference evidence="2" key="1">
    <citation type="submission" date="2022-10" db="EMBL/GenBank/DDBJ databases">
        <title>Genome assembly of Pristionchus species.</title>
        <authorList>
            <person name="Yoshida K."/>
            <person name="Sommer R.J."/>
        </authorList>
    </citation>
    <scope>NUCLEOTIDE SEQUENCE [LARGE SCALE GENOMIC DNA]</scope>
    <source>
        <strain evidence="2">RS5460</strain>
    </source>
</reference>
<feature type="non-terminal residue" evidence="1">
    <location>
        <position position="1"/>
    </location>
</feature>
<dbReference type="Proteomes" id="UP001328107">
    <property type="component" value="Unassembled WGS sequence"/>
</dbReference>
<evidence type="ECO:0000313" key="1">
    <source>
        <dbReference type="EMBL" id="GMR43670.1"/>
    </source>
</evidence>
<proteinExistence type="predicted"/>
<name>A0AAN5CF52_9BILA</name>
<organism evidence="1 2">
    <name type="scientific">Pristionchus mayeri</name>
    <dbReference type="NCBI Taxonomy" id="1317129"/>
    <lineage>
        <taxon>Eukaryota</taxon>
        <taxon>Metazoa</taxon>
        <taxon>Ecdysozoa</taxon>
        <taxon>Nematoda</taxon>
        <taxon>Chromadorea</taxon>
        <taxon>Rhabditida</taxon>
        <taxon>Rhabditina</taxon>
        <taxon>Diplogasteromorpha</taxon>
        <taxon>Diplogasteroidea</taxon>
        <taxon>Neodiplogasteridae</taxon>
        <taxon>Pristionchus</taxon>
    </lineage>
</organism>
<comment type="caution">
    <text evidence="1">The sequence shown here is derived from an EMBL/GenBank/DDBJ whole genome shotgun (WGS) entry which is preliminary data.</text>
</comment>
<dbReference type="EMBL" id="BTRK01000003">
    <property type="protein sequence ID" value="GMR43670.1"/>
    <property type="molecule type" value="Genomic_DNA"/>
</dbReference>
<evidence type="ECO:0000313" key="2">
    <source>
        <dbReference type="Proteomes" id="UP001328107"/>
    </source>
</evidence>
<dbReference type="AlphaFoldDB" id="A0AAN5CF52"/>